<dbReference type="InterPro" id="IPR036179">
    <property type="entry name" value="Ig-like_dom_sf"/>
</dbReference>
<keyword evidence="2" id="KW-1185">Reference proteome</keyword>
<dbReference type="SUPFAM" id="SSF48726">
    <property type="entry name" value="Immunoglobulin"/>
    <property type="match status" value="1"/>
</dbReference>
<accession>A0A5J4N9A6</accession>
<evidence type="ECO:0000313" key="2">
    <source>
        <dbReference type="Proteomes" id="UP000324629"/>
    </source>
</evidence>
<organism evidence="1 2">
    <name type="scientific">Paragonimus westermani</name>
    <dbReference type="NCBI Taxonomy" id="34504"/>
    <lineage>
        <taxon>Eukaryota</taxon>
        <taxon>Metazoa</taxon>
        <taxon>Spiralia</taxon>
        <taxon>Lophotrochozoa</taxon>
        <taxon>Platyhelminthes</taxon>
        <taxon>Trematoda</taxon>
        <taxon>Digenea</taxon>
        <taxon>Plagiorchiida</taxon>
        <taxon>Troglotremata</taxon>
        <taxon>Troglotrematidae</taxon>
        <taxon>Paragonimus</taxon>
    </lineage>
</organism>
<dbReference type="EMBL" id="QNGE01005274">
    <property type="protein sequence ID" value="KAA3672156.1"/>
    <property type="molecule type" value="Genomic_DNA"/>
</dbReference>
<name>A0A5J4N9A6_9TREM</name>
<comment type="caution">
    <text evidence="1">The sequence shown here is derived from an EMBL/GenBank/DDBJ whole genome shotgun (WGS) entry which is preliminary data.</text>
</comment>
<protein>
    <submittedName>
        <fullName evidence="1">Uncharacterized protein</fullName>
    </submittedName>
</protein>
<dbReference type="AlphaFoldDB" id="A0A5J4N9A6"/>
<dbReference type="CDD" id="cd00096">
    <property type="entry name" value="Ig"/>
    <property type="match status" value="1"/>
</dbReference>
<gene>
    <name evidence="1" type="ORF">DEA37_0010362</name>
</gene>
<dbReference type="Gene3D" id="2.60.40.10">
    <property type="entry name" value="Immunoglobulins"/>
    <property type="match status" value="1"/>
</dbReference>
<dbReference type="InterPro" id="IPR013783">
    <property type="entry name" value="Ig-like_fold"/>
</dbReference>
<reference evidence="1 2" key="1">
    <citation type="journal article" date="2019" name="Gigascience">
        <title>Whole-genome sequence of the oriental lung fluke Paragonimus westermani.</title>
        <authorList>
            <person name="Oey H."/>
            <person name="Zakrzewski M."/>
            <person name="Narain K."/>
            <person name="Devi K.R."/>
            <person name="Agatsuma T."/>
            <person name="Nawaratna S."/>
            <person name="Gobert G.N."/>
            <person name="Jones M.K."/>
            <person name="Ragan M.A."/>
            <person name="McManus D.P."/>
            <person name="Krause L."/>
        </authorList>
    </citation>
    <scope>NUCLEOTIDE SEQUENCE [LARGE SCALE GENOMIC DNA]</scope>
    <source>
        <strain evidence="1 2">IND2009</strain>
    </source>
</reference>
<proteinExistence type="predicted"/>
<sequence length="117" mass="13588">MRELTLGLEVASSHYQLPRTTYQDWSLRIVQTRPEDSGVYVCQINLEQTIEKFFQLQVKQKPVSLTNSRITEHEFVKDEAIQQLPTASKSTVYDFKHFCGVNMNRKHQLEVVAICSL</sequence>
<evidence type="ECO:0000313" key="1">
    <source>
        <dbReference type="EMBL" id="KAA3672156.1"/>
    </source>
</evidence>
<dbReference type="Proteomes" id="UP000324629">
    <property type="component" value="Unassembled WGS sequence"/>
</dbReference>